<comment type="caution">
    <text evidence="1">The sequence shown here is derived from an EMBL/GenBank/DDBJ whole genome shotgun (WGS) entry which is preliminary data.</text>
</comment>
<sequence>MNHFAIYHDPDCCTSSNTLAMIRNAGTGERRLAVVQRGEPDCRSA</sequence>
<proteinExistence type="predicted"/>
<name>A0A7W8PZL3_PARAM</name>
<gene>
    <name evidence="1" type="ORF">HDG40_000863</name>
</gene>
<accession>A0A7W8PZL3</accession>
<keyword evidence="2" id="KW-1185">Reference proteome</keyword>
<protein>
    <submittedName>
        <fullName evidence="1">Arsenate reductase-like glutaredoxin family protein</fullName>
    </submittedName>
</protein>
<reference evidence="1 2" key="1">
    <citation type="submission" date="2020-08" db="EMBL/GenBank/DDBJ databases">
        <title>Genomic Encyclopedia of Type Strains, Phase IV (KMG-V): Genome sequencing to study the core and pangenomes of soil and plant-associated prokaryotes.</title>
        <authorList>
            <person name="Whitman W."/>
        </authorList>
    </citation>
    <scope>NUCLEOTIDE SEQUENCE [LARGE SCALE GENOMIC DNA]</scope>
    <source>
        <strain evidence="1 2">JPY158</strain>
    </source>
</reference>
<dbReference type="EMBL" id="JACHDD010000002">
    <property type="protein sequence ID" value="MBB5422721.1"/>
    <property type="molecule type" value="Genomic_DNA"/>
</dbReference>
<organism evidence="1 2">
    <name type="scientific">Paraburkholderia atlantica</name>
    <dbReference type="NCBI Taxonomy" id="2654982"/>
    <lineage>
        <taxon>Bacteria</taxon>
        <taxon>Pseudomonadati</taxon>
        <taxon>Pseudomonadota</taxon>
        <taxon>Betaproteobacteria</taxon>
        <taxon>Burkholderiales</taxon>
        <taxon>Burkholderiaceae</taxon>
        <taxon>Paraburkholderia</taxon>
    </lineage>
</organism>
<dbReference type="Proteomes" id="UP000592780">
    <property type="component" value="Unassembled WGS sequence"/>
</dbReference>
<evidence type="ECO:0000313" key="1">
    <source>
        <dbReference type="EMBL" id="MBB5422721.1"/>
    </source>
</evidence>
<evidence type="ECO:0000313" key="2">
    <source>
        <dbReference type="Proteomes" id="UP000592780"/>
    </source>
</evidence>
<dbReference type="RefSeq" id="WP_157646322.1">
    <property type="nucleotide sequence ID" value="NZ_JACHDD010000002.1"/>
</dbReference>
<dbReference type="AlphaFoldDB" id="A0A7W8PZL3"/>
<dbReference type="OrthoDB" id="9790554at2"/>